<keyword evidence="1" id="KW-1133">Transmembrane helix</keyword>
<feature type="transmembrane region" description="Helical" evidence="1">
    <location>
        <begin position="172"/>
        <end position="190"/>
    </location>
</feature>
<dbReference type="AlphaFoldDB" id="A0A4Z1RI66"/>
<dbReference type="RefSeq" id="WP_134672717.1">
    <property type="nucleotide sequence ID" value="NZ_SPUH01000001.1"/>
</dbReference>
<organism evidence="2 3">
    <name type="scientific">Luteimonas yindakuii</name>
    <dbReference type="NCBI Taxonomy" id="2565782"/>
    <lineage>
        <taxon>Bacteria</taxon>
        <taxon>Pseudomonadati</taxon>
        <taxon>Pseudomonadota</taxon>
        <taxon>Gammaproteobacteria</taxon>
        <taxon>Lysobacterales</taxon>
        <taxon>Lysobacteraceae</taxon>
        <taxon>Luteimonas</taxon>
    </lineage>
</organism>
<dbReference type="Proteomes" id="UP000298681">
    <property type="component" value="Unassembled WGS sequence"/>
</dbReference>
<reference evidence="2 3" key="1">
    <citation type="submission" date="2019-01" db="EMBL/GenBank/DDBJ databases">
        <authorList>
            <person name="Zhang S."/>
        </authorList>
    </citation>
    <scope>NUCLEOTIDE SEQUENCE [LARGE SCALE GENOMIC DNA]</scope>
    <source>
        <strain evidence="2 3">1626</strain>
    </source>
</reference>
<accession>A0A4Z1RI66</accession>
<feature type="transmembrane region" description="Helical" evidence="1">
    <location>
        <begin position="45"/>
        <end position="62"/>
    </location>
</feature>
<comment type="caution">
    <text evidence="2">The sequence shown here is derived from an EMBL/GenBank/DDBJ whole genome shotgun (WGS) entry which is preliminary data.</text>
</comment>
<keyword evidence="3" id="KW-1185">Reference proteome</keyword>
<feature type="transmembrane region" description="Helical" evidence="1">
    <location>
        <begin position="134"/>
        <end position="152"/>
    </location>
</feature>
<evidence type="ECO:0000313" key="2">
    <source>
        <dbReference type="EMBL" id="TKS53331.1"/>
    </source>
</evidence>
<evidence type="ECO:0000256" key="1">
    <source>
        <dbReference type="SAM" id="Phobius"/>
    </source>
</evidence>
<feature type="transmembrane region" description="Helical" evidence="1">
    <location>
        <begin position="74"/>
        <end position="91"/>
    </location>
</feature>
<proteinExistence type="predicted"/>
<protein>
    <submittedName>
        <fullName evidence="2">Uncharacterized protein</fullName>
    </submittedName>
</protein>
<keyword evidence="1" id="KW-0472">Membrane</keyword>
<dbReference type="EMBL" id="SPUH01000001">
    <property type="protein sequence ID" value="TKS53331.1"/>
    <property type="molecule type" value="Genomic_DNA"/>
</dbReference>
<evidence type="ECO:0000313" key="3">
    <source>
        <dbReference type="Proteomes" id="UP000298681"/>
    </source>
</evidence>
<name>A0A4Z1RI66_9GAMM</name>
<sequence length="206" mass="22506">MTSGARAGATKPRLVRGFVLFKWAIYSLLAANVALYATSGTPTEAIDTAAWVLLLLLFEWETGGWRLPRWSRPLLRLLRALAALAVVWAFVDYALDGERLDFLNAITWLAVVLALELELRIPAALARVHRMRRVLAWCLYTALAGFALAWWLQAGAGLDEAWLDAWDASLWLAAFVAIELNVFGLAGAAPGTERAATSQRAGADPS</sequence>
<feature type="transmembrane region" description="Helical" evidence="1">
    <location>
        <begin position="20"/>
        <end position="39"/>
    </location>
</feature>
<keyword evidence="1" id="KW-0812">Transmembrane</keyword>
<gene>
    <name evidence="2" type="ORF">E4582_00140</name>
</gene>
<feature type="transmembrane region" description="Helical" evidence="1">
    <location>
        <begin position="103"/>
        <end position="122"/>
    </location>
</feature>